<feature type="active site" description="Proton acceptor" evidence="2">
    <location>
        <position position="87"/>
    </location>
</feature>
<evidence type="ECO:0000313" key="5">
    <source>
        <dbReference type="Proteomes" id="UP000234240"/>
    </source>
</evidence>
<dbReference type="AlphaFoldDB" id="A0A2N5E250"/>
<sequence>MSDTSRTYLFAYGSCMNQKSLDNTLGCASHPYFVGPGILKNHRLMFNYPSLNEPVCCANIIPMMGKSVQGAIYHLPAELLKKVDQREGVSLQRYKRQRVWVTLQDGQKIIADTYFAQVTQPTEALPSPRYRQLLLEGAHDAGVTDDYKLNLIRHLARLHPRNTNDALPVPSSI</sequence>
<dbReference type="CDD" id="cd06661">
    <property type="entry name" value="GGCT_like"/>
    <property type="match status" value="1"/>
</dbReference>
<dbReference type="GO" id="GO:0003839">
    <property type="term" value="F:gamma-glutamylcyclotransferase activity"/>
    <property type="evidence" value="ECO:0007669"/>
    <property type="project" value="InterPro"/>
</dbReference>
<evidence type="ECO:0000256" key="3">
    <source>
        <dbReference type="PIRSR" id="PIRSR617939-2"/>
    </source>
</evidence>
<dbReference type="GO" id="GO:0016740">
    <property type="term" value="F:transferase activity"/>
    <property type="evidence" value="ECO:0007669"/>
    <property type="project" value="UniProtKB-KW"/>
</dbReference>
<keyword evidence="5" id="KW-1185">Reference proteome</keyword>
<dbReference type="OrthoDB" id="9026342at2"/>
<dbReference type="EMBL" id="PJZF01000013">
    <property type="protein sequence ID" value="PLR34655.1"/>
    <property type="molecule type" value="Genomic_DNA"/>
</dbReference>
<dbReference type="PANTHER" id="PTHR12935:SF0">
    <property type="entry name" value="GAMMA-GLUTAMYLCYCLOTRANSFERASE"/>
    <property type="match status" value="1"/>
</dbReference>
<keyword evidence="4" id="KW-0808">Transferase</keyword>
<keyword evidence="1" id="KW-0456">Lyase</keyword>
<protein>
    <submittedName>
        <fullName evidence="4">Gamma-glutamylcyclotransferase</fullName>
    </submittedName>
</protein>
<evidence type="ECO:0000256" key="1">
    <source>
        <dbReference type="ARBA" id="ARBA00023239"/>
    </source>
</evidence>
<dbReference type="InterPro" id="IPR017939">
    <property type="entry name" value="G-Glutamylcylcotransferase"/>
</dbReference>
<dbReference type="InterPro" id="IPR036568">
    <property type="entry name" value="GGCT-like_sf"/>
</dbReference>
<dbReference type="InterPro" id="IPR013024">
    <property type="entry name" value="GGCT-like"/>
</dbReference>
<comment type="caution">
    <text evidence="4">The sequence shown here is derived from an EMBL/GenBank/DDBJ whole genome shotgun (WGS) entry which is preliminary data.</text>
</comment>
<reference evidence="4 5" key="1">
    <citation type="submission" date="2017-12" db="EMBL/GenBank/DDBJ databases">
        <title>Characterization of six clinical isolates of Enterochimera gen. nov., a novel genus of the Yersiniaciae family and the three species Enterochimera arupensis sp. nov., Enterochimera coloradensis sp. nov, and Enterochimera californica sp. nov.</title>
        <authorList>
            <person name="Rossi A."/>
            <person name="Fisher M."/>
        </authorList>
    </citation>
    <scope>NUCLEOTIDE SEQUENCE [LARGE SCALE GENOMIC DNA]</scope>
    <source>
        <strain evidence="5">2015-Iso6</strain>
    </source>
</reference>
<dbReference type="Gene3D" id="3.10.490.10">
    <property type="entry name" value="Gamma-glutamyl cyclotransferase-like"/>
    <property type="match status" value="1"/>
</dbReference>
<dbReference type="RefSeq" id="WP_101817091.1">
    <property type="nucleotide sequence ID" value="NZ_PJZF01000013.1"/>
</dbReference>
<accession>A0A2N5E250</accession>
<evidence type="ECO:0000256" key="2">
    <source>
        <dbReference type="PIRSR" id="PIRSR617939-1"/>
    </source>
</evidence>
<proteinExistence type="predicted"/>
<evidence type="ECO:0000313" key="4">
    <source>
        <dbReference type="EMBL" id="PLR34655.1"/>
    </source>
</evidence>
<name>A0A2N5E250_9GAMM</name>
<gene>
    <name evidence="4" type="ORF">CYR55_14735</name>
</gene>
<dbReference type="Proteomes" id="UP000234240">
    <property type="component" value="Unassembled WGS sequence"/>
</dbReference>
<feature type="binding site" evidence="3">
    <location>
        <position position="130"/>
    </location>
    <ligand>
        <name>substrate</name>
    </ligand>
</feature>
<dbReference type="PANTHER" id="PTHR12935">
    <property type="entry name" value="GAMMA-GLUTAMYLCYCLOTRANSFERASE"/>
    <property type="match status" value="1"/>
</dbReference>
<dbReference type="SUPFAM" id="SSF110857">
    <property type="entry name" value="Gamma-glutamyl cyclotransferase-like"/>
    <property type="match status" value="1"/>
</dbReference>
<organism evidence="4 5">
    <name type="scientific">Chimaeribacter californicus</name>
    <dbReference type="NCBI Taxonomy" id="2060067"/>
    <lineage>
        <taxon>Bacteria</taxon>
        <taxon>Pseudomonadati</taxon>
        <taxon>Pseudomonadota</taxon>
        <taxon>Gammaproteobacteria</taxon>
        <taxon>Enterobacterales</taxon>
        <taxon>Yersiniaceae</taxon>
        <taxon>Chimaeribacter</taxon>
    </lineage>
</organism>
<dbReference type="Pfam" id="PF13772">
    <property type="entry name" value="AIG2_2"/>
    <property type="match status" value="1"/>
</dbReference>